<keyword evidence="5" id="KW-1185">Reference proteome</keyword>
<evidence type="ECO:0000313" key="4">
    <source>
        <dbReference type="EMBL" id="QRF67931.1"/>
    </source>
</evidence>
<dbReference type="Gene3D" id="3.40.630.30">
    <property type="match status" value="1"/>
</dbReference>
<reference evidence="4 5" key="1">
    <citation type="submission" date="2019-12" db="EMBL/GenBank/DDBJ databases">
        <title>Complete Genome Sequence of a Quorum-Sensing Bacterium,Rhodobacteraceae bacterium C31, Isolated from a marine microalgae symbiotic bacteria.</title>
        <authorList>
            <person name="Zhang Y."/>
        </authorList>
    </citation>
    <scope>NUCLEOTIDE SEQUENCE [LARGE SCALE GENOMIC DNA]</scope>
    <source>
        <strain evidence="4 5">C31</strain>
    </source>
</reference>
<dbReference type="CDD" id="cd04301">
    <property type="entry name" value="NAT_SF"/>
    <property type="match status" value="1"/>
</dbReference>
<sequence>MMRRATRADLPAIVALLADDTLGAGREDASLPLNAAYLSAFEAIERDENQFFAVAEQDGALLGCLHLTFLPGISRLGAWRGQVESVRVAAATRGSGLGRRMLEWAAETARARGCTLVQLTTDKTRPEAHRFYESLGYQPTHIGYKLPL</sequence>
<protein>
    <submittedName>
        <fullName evidence="4">GNAT family N-acetyltransferase</fullName>
    </submittedName>
</protein>
<feature type="domain" description="N-acetyltransferase" evidence="3">
    <location>
        <begin position="1"/>
        <end position="148"/>
    </location>
</feature>
<organism evidence="4 5">
    <name type="scientific">Ponticoccus alexandrii</name>
    <dbReference type="NCBI Taxonomy" id="1943633"/>
    <lineage>
        <taxon>Bacteria</taxon>
        <taxon>Pseudomonadati</taxon>
        <taxon>Pseudomonadota</taxon>
        <taxon>Alphaproteobacteria</taxon>
        <taxon>Rhodobacterales</taxon>
        <taxon>Roseobacteraceae</taxon>
        <taxon>Ponticoccus</taxon>
    </lineage>
</organism>
<proteinExistence type="predicted"/>
<dbReference type="Pfam" id="PF00583">
    <property type="entry name" value="Acetyltransf_1"/>
    <property type="match status" value="1"/>
</dbReference>
<gene>
    <name evidence="4" type="ORF">GQA70_17450</name>
</gene>
<evidence type="ECO:0000259" key="3">
    <source>
        <dbReference type="PROSITE" id="PS51186"/>
    </source>
</evidence>
<dbReference type="PANTHER" id="PTHR43877">
    <property type="entry name" value="AMINOALKYLPHOSPHONATE N-ACETYLTRANSFERASE-RELATED-RELATED"/>
    <property type="match status" value="1"/>
</dbReference>
<evidence type="ECO:0000313" key="5">
    <source>
        <dbReference type="Proteomes" id="UP000596387"/>
    </source>
</evidence>
<dbReference type="InterPro" id="IPR050832">
    <property type="entry name" value="Bact_Acetyltransf"/>
</dbReference>
<dbReference type="SUPFAM" id="SSF55729">
    <property type="entry name" value="Acyl-CoA N-acyltransferases (Nat)"/>
    <property type="match status" value="1"/>
</dbReference>
<dbReference type="InterPro" id="IPR000182">
    <property type="entry name" value="GNAT_dom"/>
</dbReference>
<keyword evidence="2" id="KW-0012">Acyltransferase</keyword>
<dbReference type="InterPro" id="IPR016181">
    <property type="entry name" value="Acyl_CoA_acyltransferase"/>
</dbReference>
<dbReference type="RefSeq" id="WP_023851132.1">
    <property type="nucleotide sequence ID" value="NZ_CP047166.1"/>
</dbReference>
<dbReference type="EMBL" id="CP047166">
    <property type="protein sequence ID" value="QRF67931.1"/>
    <property type="molecule type" value="Genomic_DNA"/>
</dbReference>
<name>A0ABX7FCU2_9RHOB</name>
<dbReference type="Proteomes" id="UP000596387">
    <property type="component" value="Chromosome"/>
</dbReference>
<accession>A0ABX7FCU2</accession>
<evidence type="ECO:0000256" key="1">
    <source>
        <dbReference type="ARBA" id="ARBA00022679"/>
    </source>
</evidence>
<keyword evidence="1" id="KW-0808">Transferase</keyword>
<dbReference type="PROSITE" id="PS51186">
    <property type="entry name" value="GNAT"/>
    <property type="match status" value="1"/>
</dbReference>
<evidence type="ECO:0000256" key="2">
    <source>
        <dbReference type="ARBA" id="ARBA00023315"/>
    </source>
</evidence>
<dbReference type="PANTHER" id="PTHR43877:SF2">
    <property type="entry name" value="AMINOALKYLPHOSPHONATE N-ACETYLTRANSFERASE-RELATED"/>
    <property type="match status" value="1"/>
</dbReference>